<dbReference type="AlphaFoldDB" id="A0A7W8FVQ3"/>
<comment type="caution">
    <text evidence="2">The sequence shown here is derived from an EMBL/GenBank/DDBJ whole genome shotgun (WGS) entry which is preliminary data.</text>
</comment>
<protein>
    <recommendedName>
        <fullName evidence="1">Transcriptional coactivator p15 (PC4) C-terminal domain-containing protein</fullName>
    </recommendedName>
</protein>
<organism evidence="2 3">
    <name type="scientific">Planococcus koreensis</name>
    <dbReference type="NCBI Taxonomy" id="112331"/>
    <lineage>
        <taxon>Bacteria</taxon>
        <taxon>Bacillati</taxon>
        <taxon>Bacillota</taxon>
        <taxon>Bacilli</taxon>
        <taxon>Bacillales</taxon>
        <taxon>Caryophanaceae</taxon>
        <taxon>Planococcus</taxon>
    </lineage>
</organism>
<dbReference type="Gene3D" id="2.30.31.70">
    <property type="match status" value="1"/>
</dbReference>
<name>A0A7W8FVQ3_9BACL</name>
<accession>A0A7W8FVQ3</accession>
<gene>
    <name evidence="2" type="ORF">HNQ44_002567</name>
</gene>
<proteinExistence type="predicted"/>
<dbReference type="RefSeq" id="WP_135502583.1">
    <property type="nucleotide sequence ID" value="NZ_JACHHE010000007.1"/>
</dbReference>
<dbReference type="Pfam" id="PF02229">
    <property type="entry name" value="PC4"/>
    <property type="match status" value="1"/>
</dbReference>
<keyword evidence="3" id="KW-1185">Reference proteome</keyword>
<dbReference type="OrthoDB" id="7067273at2"/>
<feature type="domain" description="Transcriptional coactivator p15 (PC4) C-terminal" evidence="1">
    <location>
        <begin position="19"/>
        <end position="65"/>
    </location>
</feature>
<dbReference type="EMBL" id="JACHHE010000007">
    <property type="protein sequence ID" value="MBB5181102.1"/>
    <property type="molecule type" value="Genomic_DNA"/>
</dbReference>
<evidence type="ECO:0000259" key="1">
    <source>
        <dbReference type="Pfam" id="PF02229"/>
    </source>
</evidence>
<reference evidence="2 3" key="1">
    <citation type="submission" date="2020-08" db="EMBL/GenBank/DDBJ databases">
        <title>Genomic Encyclopedia of Type Strains, Phase IV (KMG-IV): sequencing the most valuable type-strain genomes for metagenomic binning, comparative biology and taxonomic classification.</title>
        <authorList>
            <person name="Goeker M."/>
        </authorList>
    </citation>
    <scope>NUCLEOTIDE SEQUENCE [LARGE SCALE GENOMIC DNA]</scope>
    <source>
        <strain evidence="2 3">DSM 15895</strain>
    </source>
</reference>
<evidence type="ECO:0000313" key="2">
    <source>
        <dbReference type="EMBL" id="MBB5181102.1"/>
    </source>
</evidence>
<dbReference type="Proteomes" id="UP000525923">
    <property type="component" value="Unassembled WGS sequence"/>
</dbReference>
<dbReference type="GO" id="GO:0006355">
    <property type="term" value="P:regulation of DNA-templated transcription"/>
    <property type="evidence" value="ECO:0007669"/>
    <property type="project" value="InterPro"/>
</dbReference>
<dbReference type="GO" id="GO:0003677">
    <property type="term" value="F:DNA binding"/>
    <property type="evidence" value="ECO:0007669"/>
    <property type="project" value="InterPro"/>
</dbReference>
<evidence type="ECO:0000313" key="3">
    <source>
        <dbReference type="Proteomes" id="UP000525923"/>
    </source>
</evidence>
<dbReference type="InterPro" id="IPR003173">
    <property type="entry name" value="PC4_C"/>
</dbReference>
<sequence length="75" mass="8835">MADLKFEIIETIGTLSTKQNGWKKQLTLISWTNRDPKYDIRFWSEDQTEMKKGITFDLSELQTLKGLLNQMPELK</sequence>